<sequence length="204" mass="23945">MQMRSCTQEAEQPAAVNSRVKVDYGNCLGTWSYVTPPSFRNANEDHQINNVEDENDNDDDMDDDMVEYGIGDYRREFFEKILKLGQWLETHLDKWQILVFDSNFNCVSDDNLQQYLAPYSMIIPYLMCQSDKFSKYLHKIPEPFEYVRMPNIPQNRLSGDCGIYAIKHIEFHMNGLDLSGVHDDKIGLFRKKMACEIYSRDWDP</sequence>
<gene>
    <name evidence="5" type="ORF">TorRG33x02_230360</name>
</gene>
<evidence type="ECO:0000313" key="5">
    <source>
        <dbReference type="EMBL" id="PON81152.1"/>
    </source>
</evidence>
<dbReference type="OrthoDB" id="1680482at2759"/>
<evidence type="ECO:0000313" key="6">
    <source>
        <dbReference type="Proteomes" id="UP000237000"/>
    </source>
</evidence>
<keyword evidence="3" id="KW-0378">Hydrolase</keyword>
<feature type="domain" description="Ubiquitin-like protease family profile" evidence="4">
    <location>
        <begin position="91"/>
        <end position="199"/>
    </location>
</feature>
<keyword evidence="2 5" id="KW-0645">Protease</keyword>
<dbReference type="GO" id="GO:0008234">
    <property type="term" value="F:cysteine-type peptidase activity"/>
    <property type="evidence" value="ECO:0007669"/>
    <property type="project" value="InterPro"/>
</dbReference>
<dbReference type="InterPro" id="IPR038765">
    <property type="entry name" value="Papain-like_cys_pep_sf"/>
</dbReference>
<name>A0A2P5E6G7_TREOI</name>
<dbReference type="AlphaFoldDB" id="A0A2P5E6G7"/>
<keyword evidence="6" id="KW-1185">Reference proteome</keyword>
<dbReference type="InterPro" id="IPR003653">
    <property type="entry name" value="Peptidase_C48_C"/>
</dbReference>
<dbReference type="GO" id="GO:0006508">
    <property type="term" value="P:proteolysis"/>
    <property type="evidence" value="ECO:0007669"/>
    <property type="project" value="UniProtKB-KW"/>
</dbReference>
<organism evidence="5 6">
    <name type="scientific">Trema orientale</name>
    <name type="common">Charcoal tree</name>
    <name type="synonym">Celtis orientalis</name>
    <dbReference type="NCBI Taxonomy" id="63057"/>
    <lineage>
        <taxon>Eukaryota</taxon>
        <taxon>Viridiplantae</taxon>
        <taxon>Streptophyta</taxon>
        <taxon>Embryophyta</taxon>
        <taxon>Tracheophyta</taxon>
        <taxon>Spermatophyta</taxon>
        <taxon>Magnoliopsida</taxon>
        <taxon>eudicotyledons</taxon>
        <taxon>Gunneridae</taxon>
        <taxon>Pentapetalae</taxon>
        <taxon>rosids</taxon>
        <taxon>fabids</taxon>
        <taxon>Rosales</taxon>
        <taxon>Cannabaceae</taxon>
        <taxon>Trema</taxon>
    </lineage>
</organism>
<comment type="caution">
    <text evidence="5">The sequence shown here is derived from an EMBL/GenBank/DDBJ whole genome shotgun (WGS) entry which is preliminary data.</text>
</comment>
<evidence type="ECO:0000256" key="2">
    <source>
        <dbReference type="ARBA" id="ARBA00022670"/>
    </source>
</evidence>
<accession>A0A2P5E6G7</accession>
<dbReference type="Proteomes" id="UP000237000">
    <property type="component" value="Unassembled WGS sequence"/>
</dbReference>
<dbReference type="Gene3D" id="3.40.395.10">
    <property type="entry name" value="Adenoviral Proteinase, Chain A"/>
    <property type="match status" value="1"/>
</dbReference>
<evidence type="ECO:0000256" key="1">
    <source>
        <dbReference type="ARBA" id="ARBA00005234"/>
    </source>
</evidence>
<evidence type="ECO:0000256" key="3">
    <source>
        <dbReference type="ARBA" id="ARBA00022801"/>
    </source>
</evidence>
<proteinExistence type="inferred from homology"/>
<reference evidence="6" key="1">
    <citation type="submission" date="2016-06" db="EMBL/GenBank/DDBJ databases">
        <title>Parallel loss of symbiosis genes in relatives of nitrogen-fixing non-legume Parasponia.</title>
        <authorList>
            <person name="Van Velzen R."/>
            <person name="Holmer R."/>
            <person name="Bu F."/>
            <person name="Rutten L."/>
            <person name="Van Zeijl A."/>
            <person name="Liu W."/>
            <person name="Santuari L."/>
            <person name="Cao Q."/>
            <person name="Sharma T."/>
            <person name="Shen D."/>
            <person name="Roswanjaya Y."/>
            <person name="Wardhani T."/>
            <person name="Kalhor M.S."/>
            <person name="Jansen J."/>
            <person name="Van den Hoogen J."/>
            <person name="Gungor B."/>
            <person name="Hartog M."/>
            <person name="Hontelez J."/>
            <person name="Verver J."/>
            <person name="Yang W.-C."/>
            <person name="Schijlen E."/>
            <person name="Repin R."/>
            <person name="Schilthuizen M."/>
            <person name="Schranz E."/>
            <person name="Heidstra R."/>
            <person name="Miyata K."/>
            <person name="Fedorova E."/>
            <person name="Kohlen W."/>
            <person name="Bisseling T."/>
            <person name="Smit S."/>
            <person name="Geurts R."/>
        </authorList>
    </citation>
    <scope>NUCLEOTIDE SEQUENCE [LARGE SCALE GENOMIC DNA]</scope>
    <source>
        <strain evidence="6">cv. RG33-2</strain>
    </source>
</reference>
<dbReference type="SUPFAM" id="SSF54001">
    <property type="entry name" value="Cysteine proteinases"/>
    <property type="match status" value="1"/>
</dbReference>
<dbReference type="Pfam" id="PF02902">
    <property type="entry name" value="Peptidase_C48"/>
    <property type="match status" value="1"/>
</dbReference>
<dbReference type="InParanoid" id="A0A2P5E6G7"/>
<protein>
    <submittedName>
        <fullName evidence="5">Ulp1 protease family, C-terminal catalytic domain containing protein</fullName>
    </submittedName>
</protein>
<evidence type="ECO:0000259" key="4">
    <source>
        <dbReference type="Pfam" id="PF02902"/>
    </source>
</evidence>
<dbReference type="EMBL" id="JXTC01000223">
    <property type="protein sequence ID" value="PON81152.1"/>
    <property type="molecule type" value="Genomic_DNA"/>
</dbReference>
<comment type="similarity">
    <text evidence="1">Belongs to the peptidase C48 family.</text>
</comment>